<reference evidence="10 11" key="1">
    <citation type="submission" date="2016-10" db="EMBL/GenBank/DDBJ databases">
        <authorList>
            <person name="de Groot N.N."/>
        </authorList>
    </citation>
    <scope>NUCLEOTIDE SEQUENCE [LARGE SCALE GENOMIC DNA]</scope>
    <source>
        <strain evidence="10 11">CGMCC 4.6945</strain>
    </source>
</reference>
<dbReference type="GO" id="GO:0006261">
    <property type="term" value="P:DNA-templated DNA replication"/>
    <property type="evidence" value="ECO:0007669"/>
    <property type="project" value="TreeGrafter"/>
</dbReference>
<evidence type="ECO:0000256" key="4">
    <source>
        <dbReference type="ARBA" id="ARBA00022705"/>
    </source>
</evidence>
<evidence type="ECO:0000256" key="2">
    <source>
        <dbReference type="ARBA" id="ARBA00022679"/>
    </source>
</evidence>
<dbReference type="InterPro" id="IPR027417">
    <property type="entry name" value="P-loop_NTPase"/>
</dbReference>
<proteinExistence type="inferred from homology"/>
<dbReference type="AlphaFoldDB" id="A0A1I0YRH5"/>
<dbReference type="STRING" id="988821.SAMN05421867_108123"/>
<evidence type="ECO:0000313" key="10">
    <source>
        <dbReference type="EMBL" id="SFB15914.1"/>
    </source>
</evidence>
<name>A0A1I0YRH5_9CELL</name>
<keyword evidence="3" id="KW-0548">Nucleotidyltransferase</keyword>
<gene>
    <name evidence="10" type="ORF">SAMN05421867_108123</name>
</gene>
<dbReference type="InterPro" id="IPR048466">
    <property type="entry name" value="DNA_pol3_delta-like_C"/>
</dbReference>
<keyword evidence="4" id="KW-0235">DNA replication</keyword>
<keyword evidence="11" id="KW-1185">Reference proteome</keyword>
<evidence type="ECO:0000259" key="9">
    <source>
        <dbReference type="Pfam" id="PF21694"/>
    </source>
</evidence>
<dbReference type="EC" id="2.7.7.7" evidence="1"/>
<sequence>MPPAAPSRSSSGSSSRPARSGARGRAAAPGLSWEDAAPAPVVLVTGPEELLAERAVARVVALARETDADVEVTRLDAGTYVGGQLAVTTSPSLFAEDKVVVLQGLEHGSDDAVADALAYLSAPVAGVVVVLVHGGGTRGKKLLDAARAAAPTVVCERLKTPADKEAFVSAELRRAGRRAERQAVTALVEALGSDLRELAAGVAQLVADTTGVIGVEAVHRYHGGRIEASGFQVADAALAGDAGRAVALLRHALATGLDPVPFVAALAARLRTLAKVGALRGRGGSAAAALGMAPWQVDRALAELRRWTPEGLAEAIGAVAQADAEVKGEGRDREFAVERAVLRVAAATGR</sequence>
<evidence type="ECO:0000313" key="11">
    <source>
        <dbReference type="Proteomes" id="UP000199012"/>
    </source>
</evidence>
<dbReference type="Gene3D" id="3.40.50.300">
    <property type="entry name" value="P-loop containing nucleotide triphosphate hydrolases"/>
    <property type="match status" value="1"/>
</dbReference>
<protein>
    <recommendedName>
        <fullName evidence="1">DNA-directed DNA polymerase</fullName>
        <ecNumber evidence="1">2.7.7.7</ecNumber>
    </recommendedName>
</protein>
<dbReference type="PANTHER" id="PTHR34388:SF1">
    <property type="entry name" value="DNA POLYMERASE III SUBUNIT DELTA"/>
    <property type="match status" value="1"/>
</dbReference>
<dbReference type="NCBIfam" id="TIGR01128">
    <property type="entry name" value="holA"/>
    <property type="match status" value="1"/>
</dbReference>
<dbReference type="Pfam" id="PF21694">
    <property type="entry name" value="DNA_pol3_delta_C"/>
    <property type="match status" value="1"/>
</dbReference>
<evidence type="ECO:0000256" key="6">
    <source>
        <dbReference type="ARBA" id="ARBA00034754"/>
    </source>
</evidence>
<comment type="similarity">
    <text evidence="6">Belongs to the DNA polymerase HolA subunit family.</text>
</comment>
<dbReference type="InterPro" id="IPR005790">
    <property type="entry name" value="DNA_polIII_delta"/>
</dbReference>
<evidence type="ECO:0000256" key="5">
    <source>
        <dbReference type="ARBA" id="ARBA00022932"/>
    </source>
</evidence>
<evidence type="ECO:0000256" key="7">
    <source>
        <dbReference type="ARBA" id="ARBA00049244"/>
    </source>
</evidence>
<dbReference type="SUPFAM" id="SSF48019">
    <property type="entry name" value="post-AAA+ oligomerization domain-like"/>
    <property type="match status" value="1"/>
</dbReference>
<dbReference type="InterPro" id="IPR008921">
    <property type="entry name" value="DNA_pol3_clamp-load_cplx_C"/>
</dbReference>
<evidence type="ECO:0000256" key="8">
    <source>
        <dbReference type="SAM" id="MobiDB-lite"/>
    </source>
</evidence>
<dbReference type="Gene3D" id="1.20.272.10">
    <property type="match status" value="1"/>
</dbReference>
<accession>A0A1I0YRH5</accession>
<dbReference type="GO" id="GO:0009360">
    <property type="term" value="C:DNA polymerase III complex"/>
    <property type="evidence" value="ECO:0007669"/>
    <property type="project" value="TreeGrafter"/>
</dbReference>
<feature type="domain" description="DNA polymerase III delta subunit-like C-terminal" evidence="9">
    <location>
        <begin position="229"/>
        <end position="343"/>
    </location>
</feature>
<dbReference type="SUPFAM" id="SSF52540">
    <property type="entry name" value="P-loop containing nucleoside triphosphate hydrolases"/>
    <property type="match status" value="1"/>
</dbReference>
<keyword evidence="5" id="KW-0239">DNA-directed DNA polymerase</keyword>
<dbReference type="GO" id="GO:0003887">
    <property type="term" value="F:DNA-directed DNA polymerase activity"/>
    <property type="evidence" value="ECO:0007669"/>
    <property type="project" value="UniProtKB-KW"/>
</dbReference>
<dbReference type="PANTHER" id="PTHR34388">
    <property type="entry name" value="DNA POLYMERASE III SUBUNIT DELTA"/>
    <property type="match status" value="1"/>
</dbReference>
<dbReference type="GO" id="GO:0003677">
    <property type="term" value="F:DNA binding"/>
    <property type="evidence" value="ECO:0007669"/>
    <property type="project" value="InterPro"/>
</dbReference>
<keyword evidence="2" id="KW-0808">Transferase</keyword>
<dbReference type="EMBL" id="FOKA01000008">
    <property type="protein sequence ID" value="SFB15914.1"/>
    <property type="molecule type" value="Genomic_DNA"/>
</dbReference>
<comment type="catalytic activity">
    <reaction evidence="7">
        <text>DNA(n) + a 2'-deoxyribonucleoside 5'-triphosphate = DNA(n+1) + diphosphate</text>
        <dbReference type="Rhea" id="RHEA:22508"/>
        <dbReference type="Rhea" id="RHEA-COMP:17339"/>
        <dbReference type="Rhea" id="RHEA-COMP:17340"/>
        <dbReference type="ChEBI" id="CHEBI:33019"/>
        <dbReference type="ChEBI" id="CHEBI:61560"/>
        <dbReference type="ChEBI" id="CHEBI:173112"/>
        <dbReference type="EC" id="2.7.7.7"/>
    </reaction>
</comment>
<feature type="region of interest" description="Disordered" evidence="8">
    <location>
        <begin position="1"/>
        <end position="30"/>
    </location>
</feature>
<dbReference type="Proteomes" id="UP000199012">
    <property type="component" value="Unassembled WGS sequence"/>
</dbReference>
<evidence type="ECO:0000256" key="3">
    <source>
        <dbReference type="ARBA" id="ARBA00022695"/>
    </source>
</evidence>
<organism evidence="10 11">
    <name type="scientific">Cellulomonas marina</name>
    <dbReference type="NCBI Taxonomy" id="988821"/>
    <lineage>
        <taxon>Bacteria</taxon>
        <taxon>Bacillati</taxon>
        <taxon>Actinomycetota</taxon>
        <taxon>Actinomycetes</taxon>
        <taxon>Micrococcales</taxon>
        <taxon>Cellulomonadaceae</taxon>
        <taxon>Cellulomonas</taxon>
    </lineage>
</organism>
<evidence type="ECO:0000256" key="1">
    <source>
        <dbReference type="ARBA" id="ARBA00012417"/>
    </source>
</evidence>